<keyword evidence="5" id="KW-0560">Oxidoreductase</keyword>
<dbReference type="InterPro" id="IPR016164">
    <property type="entry name" value="FAD-linked_Oxase-like_C"/>
</dbReference>
<protein>
    <submittedName>
        <fullName evidence="9">FAD-binding protein</fullName>
    </submittedName>
</protein>
<evidence type="ECO:0000256" key="5">
    <source>
        <dbReference type="ARBA" id="ARBA00023002"/>
    </source>
</evidence>
<dbReference type="InterPro" id="IPR016166">
    <property type="entry name" value="FAD-bd_PCMH"/>
</dbReference>
<dbReference type="GO" id="GO:0004458">
    <property type="term" value="F:D-lactate dehydrogenase (cytochrome) activity"/>
    <property type="evidence" value="ECO:0007669"/>
    <property type="project" value="TreeGrafter"/>
</dbReference>
<dbReference type="GO" id="GO:0008720">
    <property type="term" value="F:D-lactate dehydrogenase (NAD+) activity"/>
    <property type="evidence" value="ECO:0007669"/>
    <property type="project" value="TreeGrafter"/>
</dbReference>
<evidence type="ECO:0000256" key="2">
    <source>
        <dbReference type="ARBA" id="ARBA00022630"/>
    </source>
</evidence>
<keyword evidence="2" id="KW-0285">Flavoprotein</keyword>
<evidence type="ECO:0000256" key="1">
    <source>
        <dbReference type="ARBA" id="ARBA00001974"/>
    </source>
</evidence>
<dbReference type="Gene3D" id="1.10.45.10">
    <property type="entry name" value="Vanillyl-alcohol Oxidase, Chain A, domain 4"/>
    <property type="match status" value="1"/>
</dbReference>
<keyword evidence="6" id="KW-0408">Iron</keyword>
<feature type="domain" description="FAD-binding PCMH-type" evidence="8">
    <location>
        <begin position="17"/>
        <end position="246"/>
    </location>
</feature>
<dbReference type="GO" id="GO:1903457">
    <property type="term" value="P:lactate catabolic process"/>
    <property type="evidence" value="ECO:0007669"/>
    <property type="project" value="TreeGrafter"/>
</dbReference>
<evidence type="ECO:0000259" key="8">
    <source>
        <dbReference type="PROSITE" id="PS51387"/>
    </source>
</evidence>
<sequence>MFDAATRGRYSTDASIYQIDPVGVVVPRDEAELKTIVDIARGLAVPILARGAGTSQCGQTVGAALVIDCSKHLREIVSFDRDRAEVTVQPGLVLDHLNAWLKPHGLWYPVDVSTAAQCTLGGMAGNNSCGSRSIRYGNMVHNVAGIDAILADGSEVAFGRLDGSEPAAVRRLGDAVRALADRERDEIERQVPKVLRRVGGYNLDIFHPQSELPYTTDNTVNLAHLLVGSEGTLAVTRRLTLKLAPLPRHKVLGVVNFPTFHKAMESAQHIVRLKPVTVELVDRTMIELARANPAFRAVIEDALIGAPDAILLVEFTGDAEDAPRRDLKTLVELMGDLGLPGSVVEMTDARRQSALWEVRKSGLNIMMSMKGDGKPVSFIEDCAVPLEHLADYTARLTDVFERHGTRGTWYAHASVGTLHVRPILDMRRDGAARMRAIAEEASALVRQYKGAYSGEHGDGLVRSEWVAWQFGPRLARAFEEIKGLFDPQDLLNPGKIVRPTRMDQRELFRYRPGYRGITLSTALDWSAWDVQNDPRTEALTAPGSGSDPAGGFGKAVEMCNNNGHCRKFDAGTMCPSYRATRDEQHLTRGRANTLRLALSGQLGAEAFTSQALHETLDLCVSCKGCKRDCPTGVDMARMKIEFLHHYKARHGHTLKDRLIAHLPRYAHWGARLPWLFNLRDTLPGAAALSQRMLGFSARRKLPTWRRDTFLGGLAFSIGSDGRSLPQCEGAAGEVVLFADTFNNAFEAENAHSALAVLETAGYTVHVAIPAAEGRRFRPLCCGRTYLASGMVDEAKAEARRTLAALEPYAARGVPIVGLEPSCLLTLRDEYTVMGLGPASGRVAANSFLLEEFLVREHKAGRLKLALQALPHKAALVHGHCHQKAFDAFTPVQTVLGWIPDLAVKPIESSCCGMAGAFGYEAAHHDVSMAMAELSLLPAVRSADAGTLIVADGTSCRHQIHDGAGREALHVARVLAMALDQGR</sequence>
<dbReference type="InterPro" id="IPR006094">
    <property type="entry name" value="Oxid_FAD_bind_N"/>
</dbReference>
<keyword evidence="7" id="KW-0411">Iron-sulfur</keyword>
<dbReference type="GO" id="GO:0071949">
    <property type="term" value="F:FAD binding"/>
    <property type="evidence" value="ECO:0007669"/>
    <property type="project" value="InterPro"/>
</dbReference>
<keyword evidence="3" id="KW-0479">Metal-binding</keyword>
<evidence type="ECO:0000256" key="6">
    <source>
        <dbReference type="ARBA" id="ARBA00023004"/>
    </source>
</evidence>
<dbReference type="InterPro" id="IPR036318">
    <property type="entry name" value="FAD-bd_PCMH-like_sf"/>
</dbReference>
<comment type="cofactor">
    <cofactor evidence="1">
        <name>FAD</name>
        <dbReference type="ChEBI" id="CHEBI:57692"/>
    </cofactor>
</comment>
<dbReference type="Proteomes" id="UP000321638">
    <property type="component" value="Unassembled WGS sequence"/>
</dbReference>
<evidence type="ECO:0000256" key="7">
    <source>
        <dbReference type="ARBA" id="ARBA00023014"/>
    </source>
</evidence>
<dbReference type="GO" id="GO:0051536">
    <property type="term" value="F:iron-sulfur cluster binding"/>
    <property type="evidence" value="ECO:0007669"/>
    <property type="project" value="UniProtKB-KW"/>
</dbReference>
<dbReference type="SUPFAM" id="SSF55103">
    <property type="entry name" value="FAD-linked oxidases, C-terminal domain"/>
    <property type="match status" value="1"/>
</dbReference>
<evidence type="ECO:0000313" key="10">
    <source>
        <dbReference type="Proteomes" id="UP000321638"/>
    </source>
</evidence>
<dbReference type="OrthoDB" id="9815648at2"/>
<dbReference type="PROSITE" id="PS51387">
    <property type="entry name" value="FAD_PCMH"/>
    <property type="match status" value="1"/>
</dbReference>
<dbReference type="InterPro" id="IPR004113">
    <property type="entry name" value="FAD-bd_oxidored_4_C"/>
</dbReference>
<dbReference type="PROSITE" id="PS00198">
    <property type="entry name" value="4FE4S_FER_1"/>
    <property type="match status" value="1"/>
</dbReference>
<accession>A0A5C8PNI5</accession>
<reference evidence="9 10" key="1">
    <citation type="submission" date="2019-06" db="EMBL/GenBank/DDBJ databases">
        <title>New taxonomy in bacterial strain CC-CFT640, isolated from vineyard.</title>
        <authorList>
            <person name="Lin S.-Y."/>
            <person name="Tsai C.-F."/>
            <person name="Young C.-C."/>
        </authorList>
    </citation>
    <scope>NUCLEOTIDE SEQUENCE [LARGE SCALE GENOMIC DNA]</scope>
    <source>
        <strain evidence="9 10">CC-CFT640</strain>
    </source>
</reference>
<dbReference type="PANTHER" id="PTHR11748">
    <property type="entry name" value="D-LACTATE DEHYDROGENASE"/>
    <property type="match status" value="1"/>
</dbReference>
<dbReference type="Pfam" id="PF02913">
    <property type="entry name" value="FAD-oxidase_C"/>
    <property type="match status" value="1"/>
</dbReference>
<proteinExistence type="predicted"/>
<keyword evidence="10" id="KW-1185">Reference proteome</keyword>
<dbReference type="InterPro" id="IPR016169">
    <property type="entry name" value="FAD-bd_PCMH_sub2"/>
</dbReference>
<dbReference type="EMBL" id="VDUZ01000012">
    <property type="protein sequence ID" value="TXL76047.1"/>
    <property type="molecule type" value="Genomic_DNA"/>
</dbReference>
<dbReference type="Gene3D" id="3.30.70.2740">
    <property type="match status" value="1"/>
</dbReference>
<keyword evidence="4" id="KW-0274">FAD</keyword>
<dbReference type="SUPFAM" id="SSF46548">
    <property type="entry name" value="alpha-helical ferredoxin"/>
    <property type="match status" value="1"/>
</dbReference>
<comment type="caution">
    <text evidence="9">The sequence shown here is derived from an EMBL/GenBank/DDBJ whole genome shotgun (WGS) entry which is preliminary data.</text>
</comment>
<dbReference type="PANTHER" id="PTHR11748:SF119">
    <property type="entry name" value="D-2-HYDROXYGLUTARATE DEHYDROGENASE"/>
    <property type="match status" value="1"/>
</dbReference>
<name>A0A5C8PNI5_9HYPH</name>
<organism evidence="9 10">
    <name type="scientific">Vineibacter terrae</name>
    <dbReference type="NCBI Taxonomy" id="2586908"/>
    <lineage>
        <taxon>Bacteria</taxon>
        <taxon>Pseudomonadati</taxon>
        <taxon>Pseudomonadota</taxon>
        <taxon>Alphaproteobacteria</taxon>
        <taxon>Hyphomicrobiales</taxon>
        <taxon>Vineibacter</taxon>
    </lineage>
</organism>
<dbReference type="Pfam" id="PF02754">
    <property type="entry name" value="CCG"/>
    <property type="match status" value="1"/>
</dbReference>
<dbReference type="InterPro" id="IPR017896">
    <property type="entry name" value="4Fe4S_Fe-S-bd"/>
</dbReference>
<evidence type="ECO:0000256" key="4">
    <source>
        <dbReference type="ARBA" id="ARBA00022827"/>
    </source>
</evidence>
<gene>
    <name evidence="9" type="ORF">FHP25_12505</name>
</gene>
<evidence type="ECO:0000256" key="3">
    <source>
        <dbReference type="ARBA" id="ARBA00022723"/>
    </source>
</evidence>
<dbReference type="Gene3D" id="3.30.465.10">
    <property type="match status" value="1"/>
</dbReference>
<dbReference type="SUPFAM" id="SSF56176">
    <property type="entry name" value="FAD-binding/transporter-associated domain-like"/>
    <property type="match status" value="1"/>
</dbReference>
<dbReference type="AlphaFoldDB" id="A0A5C8PNI5"/>
<dbReference type="InterPro" id="IPR016171">
    <property type="entry name" value="Vanillyl_alc_oxidase_C-sub2"/>
</dbReference>
<dbReference type="Pfam" id="PF13183">
    <property type="entry name" value="Fer4_8"/>
    <property type="match status" value="1"/>
</dbReference>
<dbReference type="Pfam" id="PF01565">
    <property type="entry name" value="FAD_binding_4"/>
    <property type="match status" value="1"/>
</dbReference>
<evidence type="ECO:0000313" key="9">
    <source>
        <dbReference type="EMBL" id="TXL76047.1"/>
    </source>
</evidence>
<dbReference type="InterPro" id="IPR004017">
    <property type="entry name" value="Cys_rich_dom"/>
</dbReference>
<dbReference type="GO" id="GO:0046872">
    <property type="term" value="F:metal ion binding"/>
    <property type="evidence" value="ECO:0007669"/>
    <property type="project" value="UniProtKB-KW"/>
</dbReference>
<dbReference type="InterPro" id="IPR017900">
    <property type="entry name" value="4Fe4S_Fe_S_CS"/>
</dbReference>